<organism evidence="1 2">
    <name type="scientific">Paraburkholderia humisilvae</name>
    <dbReference type="NCBI Taxonomy" id="627669"/>
    <lineage>
        <taxon>Bacteria</taxon>
        <taxon>Pseudomonadati</taxon>
        <taxon>Pseudomonadota</taxon>
        <taxon>Betaproteobacteria</taxon>
        <taxon>Burkholderiales</taxon>
        <taxon>Burkholderiaceae</taxon>
        <taxon>Paraburkholderia</taxon>
    </lineage>
</organism>
<reference evidence="1 2" key="1">
    <citation type="submission" date="2020-04" db="EMBL/GenBank/DDBJ databases">
        <authorList>
            <person name="De Canck E."/>
        </authorList>
    </citation>
    <scope>NUCLEOTIDE SEQUENCE [LARGE SCALE GENOMIC DNA]</scope>
    <source>
        <strain evidence="1 2">LMG 29542</strain>
    </source>
</reference>
<dbReference type="Proteomes" id="UP000494363">
    <property type="component" value="Unassembled WGS sequence"/>
</dbReference>
<protein>
    <submittedName>
        <fullName evidence="1">Uncharacterized protein</fullName>
    </submittedName>
</protein>
<evidence type="ECO:0000313" key="1">
    <source>
        <dbReference type="EMBL" id="CAB3774723.1"/>
    </source>
</evidence>
<evidence type="ECO:0000313" key="2">
    <source>
        <dbReference type="Proteomes" id="UP000494363"/>
    </source>
</evidence>
<gene>
    <name evidence="1" type="ORF">LMG29542_08101</name>
</gene>
<sequence>MCARNSAGYGNDACPFRHSSFCSKGSVFAGQSHINLGACSGQHRQAIRVRARNFVLCRFECDHGEWQAHLAGRSAGGPIARVHQSSCYANQCAAFRWQLPVSQAARPTIISDRRAATRGQTSGVARARTHAAHLEITPRRQSAALAPASDRVKSQGRRGVTAYARTAVLPCHKSSTESENTTARHNW</sequence>
<name>A0A6J5F8N0_9BURK</name>
<dbReference type="AlphaFoldDB" id="A0A6J5F8N0"/>
<dbReference type="EMBL" id="CADIKH010000157">
    <property type="protein sequence ID" value="CAB3774723.1"/>
    <property type="molecule type" value="Genomic_DNA"/>
</dbReference>
<proteinExistence type="predicted"/>
<keyword evidence="2" id="KW-1185">Reference proteome</keyword>
<accession>A0A6J5F8N0</accession>